<evidence type="ECO:0000313" key="5">
    <source>
        <dbReference type="Proteomes" id="UP000324965"/>
    </source>
</evidence>
<evidence type="ECO:0000313" key="4">
    <source>
        <dbReference type="EMBL" id="KAA0939348.1"/>
    </source>
</evidence>
<dbReference type="InterPro" id="IPR036291">
    <property type="entry name" value="NAD(P)-bd_dom_sf"/>
</dbReference>
<dbReference type="SMART" id="SM00822">
    <property type="entry name" value="PKS_KR"/>
    <property type="match status" value="1"/>
</dbReference>
<dbReference type="InterPro" id="IPR020904">
    <property type="entry name" value="Sc_DH/Rdtase_CS"/>
</dbReference>
<dbReference type="OrthoDB" id="3208554at2"/>
<dbReference type="Pfam" id="PF13561">
    <property type="entry name" value="adh_short_C2"/>
    <property type="match status" value="1"/>
</dbReference>
<evidence type="ECO:0000256" key="2">
    <source>
        <dbReference type="ARBA" id="ARBA00023002"/>
    </source>
</evidence>
<name>A0A5B0BAS5_9ACTN</name>
<evidence type="ECO:0000256" key="1">
    <source>
        <dbReference type="ARBA" id="ARBA00006484"/>
    </source>
</evidence>
<dbReference type="Gene3D" id="3.40.50.720">
    <property type="entry name" value="NAD(P)-binding Rossmann-like Domain"/>
    <property type="match status" value="1"/>
</dbReference>
<accession>A0A5B0BAS5</accession>
<proteinExistence type="inferred from homology"/>
<gene>
    <name evidence="4" type="ORF">FGF04_11970</name>
</gene>
<sequence>MPKFPGLQRSKERNVKSNRFSDRVALVTGGGSGMGAAIALRLAEEGATVVVSGRDTEKLSRTVDQAPEGSTIVQRVVDVRNEAAVVELVDGTAEAFGRLDVLVNCAGASDIGLLAGLDKQTWQDIIAVNAGAVLYTAKAAIPHLERTRGNIVNVGSSNALHSNYGQPAYGAAKSAAESLSASIAIEYGAKGIRSNTVHPGVIYPTGMTGFMGDIPGTVEAYSAHIPMRRMGTPEEIAAVVAFLASSEASYVNGAAITVDGGLNRVMHLPPTVSV</sequence>
<evidence type="ECO:0000259" key="3">
    <source>
        <dbReference type="SMART" id="SM00822"/>
    </source>
</evidence>
<dbReference type="FunFam" id="3.40.50.720:FF:000084">
    <property type="entry name" value="Short-chain dehydrogenase reductase"/>
    <property type="match status" value="1"/>
</dbReference>
<dbReference type="AlphaFoldDB" id="A0A5B0BAS5"/>
<dbReference type="GO" id="GO:0016616">
    <property type="term" value="F:oxidoreductase activity, acting on the CH-OH group of donors, NAD or NADP as acceptor"/>
    <property type="evidence" value="ECO:0007669"/>
    <property type="project" value="UniProtKB-ARBA"/>
</dbReference>
<dbReference type="CDD" id="cd05233">
    <property type="entry name" value="SDR_c"/>
    <property type="match status" value="1"/>
</dbReference>
<dbReference type="Proteomes" id="UP000324965">
    <property type="component" value="Unassembled WGS sequence"/>
</dbReference>
<feature type="domain" description="Ketoreductase" evidence="3">
    <location>
        <begin position="23"/>
        <end position="205"/>
    </location>
</feature>
<dbReference type="PRINTS" id="PR00080">
    <property type="entry name" value="SDRFAMILY"/>
</dbReference>
<dbReference type="PANTHER" id="PTHR42760">
    <property type="entry name" value="SHORT-CHAIN DEHYDROGENASES/REDUCTASES FAMILY MEMBER"/>
    <property type="match status" value="1"/>
</dbReference>
<comment type="similarity">
    <text evidence="1">Belongs to the short-chain dehydrogenases/reductases (SDR) family.</text>
</comment>
<dbReference type="InterPro" id="IPR002347">
    <property type="entry name" value="SDR_fam"/>
</dbReference>
<organism evidence="4 5">
    <name type="scientific">Streptomyces apricus</name>
    <dbReference type="NCBI Taxonomy" id="1828112"/>
    <lineage>
        <taxon>Bacteria</taxon>
        <taxon>Bacillati</taxon>
        <taxon>Actinomycetota</taxon>
        <taxon>Actinomycetes</taxon>
        <taxon>Kitasatosporales</taxon>
        <taxon>Streptomycetaceae</taxon>
        <taxon>Streptomyces</taxon>
    </lineage>
</organism>
<protein>
    <submittedName>
        <fullName evidence="4">SDR family oxidoreductase</fullName>
    </submittedName>
</protein>
<keyword evidence="5" id="KW-1185">Reference proteome</keyword>
<dbReference type="SUPFAM" id="SSF51735">
    <property type="entry name" value="NAD(P)-binding Rossmann-fold domains"/>
    <property type="match status" value="1"/>
</dbReference>
<dbReference type="InterPro" id="IPR057326">
    <property type="entry name" value="KR_dom"/>
</dbReference>
<dbReference type="PRINTS" id="PR00081">
    <property type="entry name" value="GDHRDH"/>
</dbReference>
<dbReference type="EMBL" id="VDFC01000034">
    <property type="protein sequence ID" value="KAA0939348.1"/>
    <property type="molecule type" value="Genomic_DNA"/>
</dbReference>
<dbReference type="PROSITE" id="PS00061">
    <property type="entry name" value="ADH_SHORT"/>
    <property type="match status" value="1"/>
</dbReference>
<keyword evidence="2" id="KW-0560">Oxidoreductase</keyword>
<comment type="caution">
    <text evidence="4">The sequence shown here is derived from an EMBL/GenBank/DDBJ whole genome shotgun (WGS) entry which is preliminary data.</text>
</comment>
<reference evidence="4 5" key="1">
    <citation type="submission" date="2019-05" db="EMBL/GenBank/DDBJ databases">
        <authorList>
            <person name="Hariharan J."/>
            <person name="Choudoir M.J."/>
            <person name="Diebold P."/>
            <person name="Panke-Buisse K."/>
            <person name="Buckley D.H."/>
        </authorList>
    </citation>
    <scope>NUCLEOTIDE SEQUENCE [LARGE SCALE GENOMIC DNA]</scope>
    <source>
        <strain evidence="4 5">SUN51</strain>
    </source>
</reference>